<feature type="domain" description="N-acetyltransferase" evidence="2">
    <location>
        <begin position="11"/>
        <end position="160"/>
    </location>
</feature>
<dbReference type="AlphaFoldDB" id="A0A0G1VPD5"/>
<sequence>MMKLSKALEEITVRKATVADAALLFEWRNDSETRRNSRDKSPLDLDTHKEWLSRTLQSSHRALYIVEINERPLGTIRTDVARDGYIEISYTIAPEFRGRRLSKPMVKRFADEFLKGKKIVAHIKKDHRPSESVARMLGLKPVSEVPSEDPIDDRPMVEWR</sequence>
<evidence type="ECO:0000313" key="3">
    <source>
        <dbReference type="EMBL" id="KKW08130.1"/>
    </source>
</evidence>
<evidence type="ECO:0000256" key="1">
    <source>
        <dbReference type="SAM" id="MobiDB-lite"/>
    </source>
</evidence>
<proteinExistence type="predicted"/>
<dbReference type="Pfam" id="PF13302">
    <property type="entry name" value="Acetyltransf_3"/>
    <property type="match status" value="1"/>
</dbReference>
<dbReference type="PROSITE" id="PS51186">
    <property type="entry name" value="GNAT"/>
    <property type="match status" value="1"/>
</dbReference>
<dbReference type="Proteomes" id="UP000034589">
    <property type="component" value="Unassembled WGS sequence"/>
</dbReference>
<dbReference type="InterPro" id="IPR000182">
    <property type="entry name" value="GNAT_dom"/>
</dbReference>
<evidence type="ECO:0000259" key="2">
    <source>
        <dbReference type="PROSITE" id="PS51186"/>
    </source>
</evidence>
<dbReference type="Gene3D" id="3.40.630.30">
    <property type="match status" value="1"/>
</dbReference>
<reference evidence="3 4" key="1">
    <citation type="journal article" date="2015" name="Nature">
        <title>rRNA introns, odd ribosomes, and small enigmatic genomes across a large radiation of phyla.</title>
        <authorList>
            <person name="Brown C.T."/>
            <person name="Hug L.A."/>
            <person name="Thomas B.C."/>
            <person name="Sharon I."/>
            <person name="Castelle C.J."/>
            <person name="Singh A."/>
            <person name="Wilkins M.J."/>
            <person name="Williams K.H."/>
            <person name="Banfield J.F."/>
        </authorList>
    </citation>
    <scope>NUCLEOTIDE SEQUENCE [LARGE SCALE GENOMIC DNA]</scope>
</reference>
<dbReference type="EMBL" id="LCPV01000001">
    <property type="protein sequence ID" value="KKW08130.1"/>
    <property type="molecule type" value="Genomic_DNA"/>
</dbReference>
<name>A0A0G1VPD5_9BACT</name>
<organism evidence="3 4">
    <name type="scientific">Candidatus Kaiserbacteria bacterium GW2011_GWC2_49_12</name>
    <dbReference type="NCBI Taxonomy" id="1618675"/>
    <lineage>
        <taxon>Bacteria</taxon>
        <taxon>Candidatus Kaiseribacteriota</taxon>
    </lineage>
</organism>
<protein>
    <recommendedName>
        <fullName evidence="2">N-acetyltransferase domain-containing protein</fullName>
    </recommendedName>
</protein>
<feature type="region of interest" description="Disordered" evidence="1">
    <location>
        <begin position="125"/>
        <end position="160"/>
    </location>
</feature>
<evidence type="ECO:0000313" key="4">
    <source>
        <dbReference type="Proteomes" id="UP000034589"/>
    </source>
</evidence>
<comment type="caution">
    <text evidence="3">The sequence shown here is derived from an EMBL/GenBank/DDBJ whole genome shotgun (WGS) entry which is preliminary data.</text>
</comment>
<dbReference type="InterPro" id="IPR016181">
    <property type="entry name" value="Acyl_CoA_acyltransferase"/>
</dbReference>
<gene>
    <name evidence="3" type="ORF">UY39_C0001G0010</name>
</gene>
<dbReference type="GO" id="GO:0016747">
    <property type="term" value="F:acyltransferase activity, transferring groups other than amino-acyl groups"/>
    <property type="evidence" value="ECO:0007669"/>
    <property type="project" value="InterPro"/>
</dbReference>
<accession>A0A0G1VPD5</accession>
<dbReference type="SUPFAM" id="SSF55729">
    <property type="entry name" value="Acyl-CoA N-acyltransferases (Nat)"/>
    <property type="match status" value="1"/>
</dbReference>